<keyword evidence="3" id="KW-0732">Signal</keyword>
<dbReference type="OrthoDB" id="506623at2"/>
<dbReference type="Proteomes" id="UP000267128">
    <property type="component" value="Unassembled WGS sequence"/>
</dbReference>
<dbReference type="AlphaFoldDB" id="A0A3N0CG90"/>
<dbReference type="GO" id="GO:0042597">
    <property type="term" value="C:periplasmic space"/>
    <property type="evidence" value="ECO:0007669"/>
    <property type="project" value="UniProtKB-SubCell"/>
</dbReference>
<feature type="domain" description="SsuA/THI5-like" evidence="4">
    <location>
        <begin position="78"/>
        <end position="283"/>
    </location>
</feature>
<evidence type="ECO:0000313" key="6">
    <source>
        <dbReference type="Proteomes" id="UP000267128"/>
    </source>
</evidence>
<dbReference type="PANTHER" id="PTHR30024">
    <property type="entry name" value="ALIPHATIC SULFONATES-BINDING PROTEIN-RELATED"/>
    <property type="match status" value="1"/>
</dbReference>
<dbReference type="InterPro" id="IPR015168">
    <property type="entry name" value="SsuA/THI5"/>
</dbReference>
<proteinExistence type="inferred from homology"/>
<dbReference type="SUPFAM" id="SSF53850">
    <property type="entry name" value="Periplasmic binding protein-like II"/>
    <property type="match status" value="1"/>
</dbReference>
<evidence type="ECO:0000259" key="4">
    <source>
        <dbReference type="Pfam" id="PF09084"/>
    </source>
</evidence>
<accession>A0A3N0CG90</accession>
<evidence type="ECO:0000256" key="2">
    <source>
        <dbReference type="ARBA" id="ARBA00010742"/>
    </source>
</evidence>
<protein>
    <submittedName>
        <fullName evidence="5">ABC transporter substrate-binding protein</fullName>
    </submittedName>
</protein>
<sequence>MSHPTDFPGSHGNTCERKSMFKKKMYVAGLVVGLLVTTAACGGDDEKGADGKSLTKIVQVNADPGLGATTAFHSSVPEKLGYFKEEGLSVETRGVQGADAAAAMVQSGQADIVQAGGPAMVQFAGDKDDSLVAVYLNKSHSFRFVVPEDSDIKTAADLKGATIGVLAMAGPMIQYGKAVVSQGGLDPEKDVKFLPVGLGTQAAAAFEKGQIQAYAGADSFNSVIGQLTGQTMRVISVPSDTLPAFGGWLVRREMIEKNPEAIIGFIRATLKGLTFANANPEAAVKIHWERYPTSKAADGDKPEVLAQWAATIKERIDLAYLGKGPDGFYGTADEKDLAGSLQFQVDAGILPKMPDLKQLVDLEFAKQYNDFDESGPLDSAKNY</sequence>
<comment type="caution">
    <text evidence="5">The sequence shown here is derived from an EMBL/GenBank/DDBJ whole genome shotgun (WGS) entry which is preliminary data.</text>
</comment>
<comment type="subcellular location">
    <subcellularLocation>
        <location evidence="1">Periplasm</location>
    </subcellularLocation>
</comment>
<dbReference type="PANTHER" id="PTHR30024:SF47">
    <property type="entry name" value="TAURINE-BINDING PERIPLASMIC PROTEIN"/>
    <property type="match status" value="1"/>
</dbReference>
<comment type="similarity">
    <text evidence="2">Belongs to the bacterial solute-binding protein SsuA/TauA family.</text>
</comment>
<dbReference type="Pfam" id="PF09084">
    <property type="entry name" value="NMT1"/>
    <property type="match status" value="1"/>
</dbReference>
<keyword evidence="6" id="KW-1185">Reference proteome</keyword>
<evidence type="ECO:0000256" key="1">
    <source>
        <dbReference type="ARBA" id="ARBA00004418"/>
    </source>
</evidence>
<dbReference type="Gene3D" id="3.40.190.10">
    <property type="entry name" value="Periplasmic binding protein-like II"/>
    <property type="match status" value="2"/>
</dbReference>
<organism evidence="5 6">
    <name type="scientific">Nocardioides marmoriginsengisoli</name>
    <dbReference type="NCBI Taxonomy" id="661483"/>
    <lineage>
        <taxon>Bacteria</taxon>
        <taxon>Bacillati</taxon>
        <taxon>Actinomycetota</taxon>
        <taxon>Actinomycetes</taxon>
        <taxon>Propionibacteriales</taxon>
        <taxon>Nocardioidaceae</taxon>
        <taxon>Nocardioides</taxon>
    </lineage>
</organism>
<dbReference type="EMBL" id="RJSE01000007">
    <property type="protein sequence ID" value="RNL62457.1"/>
    <property type="molecule type" value="Genomic_DNA"/>
</dbReference>
<evidence type="ECO:0000256" key="3">
    <source>
        <dbReference type="ARBA" id="ARBA00022729"/>
    </source>
</evidence>
<evidence type="ECO:0000313" key="5">
    <source>
        <dbReference type="EMBL" id="RNL62457.1"/>
    </source>
</evidence>
<gene>
    <name evidence="5" type="ORF">EFK50_11840</name>
</gene>
<name>A0A3N0CG90_9ACTN</name>
<reference evidence="5 6" key="1">
    <citation type="submission" date="2018-11" db="EMBL/GenBank/DDBJ databases">
        <authorList>
            <person name="Li F."/>
        </authorList>
    </citation>
    <scope>NUCLEOTIDE SEQUENCE [LARGE SCALE GENOMIC DNA]</scope>
    <source>
        <strain evidence="5 6">Gsoil 097</strain>
    </source>
</reference>